<keyword evidence="4" id="KW-1185">Reference proteome</keyword>
<protein>
    <submittedName>
        <fullName evidence="3">Uncharacterized protein</fullName>
    </submittedName>
</protein>
<name>A0A2H1HYT0_9MICO</name>
<feature type="transmembrane region" description="Helical" evidence="2">
    <location>
        <begin position="64"/>
        <end position="83"/>
    </location>
</feature>
<feature type="transmembrane region" description="Helical" evidence="2">
    <location>
        <begin position="95"/>
        <end position="117"/>
    </location>
</feature>
<dbReference type="AlphaFoldDB" id="A0A2H1HYT0"/>
<organism evidence="3 4">
    <name type="scientific">Brevibacterium iodinum ATCC 49514</name>
    <dbReference type="NCBI Taxonomy" id="1255616"/>
    <lineage>
        <taxon>Bacteria</taxon>
        <taxon>Bacillati</taxon>
        <taxon>Actinomycetota</taxon>
        <taxon>Actinomycetes</taxon>
        <taxon>Micrococcales</taxon>
        <taxon>Brevibacteriaceae</taxon>
        <taxon>Brevibacterium</taxon>
    </lineage>
</organism>
<proteinExistence type="predicted"/>
<keyword evidence="2" id="KW-1133">Transmembrane helix</keyword>
<reference evidence="4" key="1">
    <citation type="submission" date="2017-03" db="EMBL/GenBank/DDBJ databases">
        <authorList>
            <person name="Monnet C."/>
        </authorList>
    </citation>
    <scope>NUCLEOTIDE SEQUENCE [LARGE SCALE GENOMIC DNA]</scope>
    <source>
        <strain evidence="4">ATCC 49514</strain>
    </source>
</reference>
<dbReference type="Proteomes" id="UP000234382">
    <property type="component" value="Unassembled WGS sequence"/>
</dbReference>
<accession>A0A2H1HYT0</accession>
<dbReference type="RefSeq" id="WP_101543983.1">
    <property type="nucleotide sequence ID" value="NZ_FXYX01000001.1"/>
</dbReference>
<gene>
    <name evidence="3" type="ORF">BI49514_00538</name>
</gene>
<evidence type="ECO:0000256" key="1">
    <source>
        <dbReference type="SAM" id="MobiDB-lite"/>
    </source>
</evidence>
<keyword evidence="2" id="KW-0812">Transmembrane</keyword>
<feature type="region of interest" description="Disordered" evidence="1">
    <location>
        <begin position="32"/>
        <end position="57"/>
    </location>
</feature>
<sequence>MSYYSELAQKLRKRGCEEDQVLTVLHEVKDRAEAGGTTPDAEFGTPEEKAAKHSGKRARSTGQATLNVFGFVGVCCVVVYAIWPGLFDFTNPVLSNFAGMIALLVLIVIGAFVAGFIDSRLPKGFEAPRSEADR</sequence>
<dbReference type="EMBL" id="FXYX01000001">
    <property type="protein sequence ID" value="SMX68099.1"/>
    <property type="molecule type" value="Genomic_DNA"/>
</dbReference>
<evidence type="ECO:0000256" key="2">
    <source>
        <dbReference type="SAM" id="Phobius"/>
    </source>
</evidence>
<evidence type="ECO:0000313" key="3">
    <source>
        <dbReference type="EMBL" id="SMX68099.1"/>
    </source>
</evidence>
<evidence type="ECO:0000313" key="4">
    <source>
        <dbReference type="Proteomes" id="UP000234382"/>
    </source>
</evidence>
<keyword evidence="2" id="KW-0472">Membrane</keyword>